<evidence type="ECO:0000259" key="1">
    <source>
        <dbReference type="Pfam" id="PF16242"/>
    </source>
</evidence>
<dbReference type="RefSeq" id="WP_116417714.1">
    <property type="nucleotide sequence ID" value="NZ_NBXC01000008.1"/>
</dbReference>
<dbReference type="Pfam" id="PF16242">
    <property type="entry name" value="Pyrid_ox_like"/>
    <property type="match status" value="1"/>
</dbReference>
<reference evidence="2 3" key="1">
    <citation type="submission" date="2017-04" db="EMBL/GenBank/DDBJ databases">
        <title>Comparative genome analysis of Subtercola boreus.</title>
        <authorList>
            <person name="Cho Y.-J."/>
            <person name="Cho A."/>
            <person name="Kim O.-S."/>
            <person name="Lee J.-I."/>
        </authorList>
    </citation>
    <scope>NUCLEOTIDE SEQUENCE [LARGE SCALE GENOMIC DNA]</scope>
    <source>
        <strain evidence="2 3">P28004</strain>
    </source>
</reference>
<comment type="caution">
    <text evidence="2">The sequence shown here is derived from an EMBL/GenBank/DDBJ whole genome shotgun (WGS) entry which is preliminary data.</text>
</comment>
<sequence>MTDLTSDTSSARSTDNAAGVAKVAELIKGFRFAMLTSTSADGKLVARPMTVQDVEFDGDLWFIVAKDSHEIAEITADPVVNVSFASNDTWVSVSGVAEQVDDDAKVKELWNTAVGAWFPNGPEDPNVTLIKFISDGAEYWDTPGGRVATVFSLVKSKVTGTAFDGGENEKVEL</sequence>
<proteinExistence type="predicted"/>
<dbReference type="PANTHER" id="PTHR34818">
    <property type="entry name" value="PROTEIN BLI-3"/>
    <property type="match status" value="1"/>
</dbReference>
<dbReference type="SUPFAM" id="SSF50475">
    <property type="entry name" value="FMN-binding split barrel"/>
    <property type="match status" value="1"/>
</dbReference>
<dbReference type="AlphaFoldDB" id="A0A3E0WG55"/>
<dbReference type="InterPro" id="IPR012349">
    <property type="entry name" value="Split_barrel_FMN-bd"/>
</dbReference>
<gene>
    <name evidence="2" type="ORF">B7R25_04245</name>
</gene>
<evidence type="ECO:0000313" key="3">
    <source>
        <dbReference type="Proteomes" id="UP000257080"/>
    </source>
</evidence>
<accession>A0A3E0WG55</accession>
<protein>
    <submittedName>
        <fullName evidence="2">Pyridoxamine 5'-phosphate oxidase</fullName>
    </submittedName>
</protein>
<dbReference type="InterPro" id="IPR038725">
    <property type="entry name" value="YdaG_split_barrel_FMN-bd"/>
</dbReference>
<dbReference type="PANTHER" id="PTHR34818:SF1">
    <property type="entry name" value="PROTEIN BLI-3"/>
    <property type="match status" value="1"/>
</dbReference>
<dbReference type="OrthoDB" id="1432662at2"/>
<feature type="domain" description="General stress protein FMN-binding split barrel" evidence="1">
    <location>
        <begin position="20"/>
        <end position="164"/>
    </location>
</feature>
<name>A0A3E0WG55_9MICO</name>
<dbReference type="Proteomes" id="UP000257080">
    <property type="component" value="Unassembled WGS sequence"/>
</dbReference>
<organism evidence="2 3">
    <name type="scientific">Subtercola boreus</name>
    <dbReference type="NCBI Taxonomy" id="120213"/>
    <lineage>
        <taxon>Bacteria</taxon>
        <taxon>Bacillati</taxon>
        <taxon>Actinomycetota</taxon>
        <taxon>Actinomycetes</taxon>
        <taxon>Micrococcales</taxon>
        <taxon>Microbacteriaceae</taxon>
        <taxon>Subtercola</taxon>
    </lineage>
</organism>
<evidence type="ECO:0000313" key="2">
    <source>
        <dbReference type="EMBL" id="RFA28924.1"/>
    </source>
</evidence>
<dbReference type="InterPro" id="IPR052917">
    <property type="entry name" value="Stress-Dev_Protein"/>
</dbReference>
<dbReference type="Gene3D" id="2.30.110.10">
    <property type="entry name" value="Electron Transport, Fmn-binding Protein, Chain A"/>
    <property type="match status" value="1"/>
</dbReference>
<dbReference type="EMBL" id="NBXE01000008">
    <property type="protein sequence ID" value="RFA28924.1"/>
    <property type="molecule type" value="Genomic_DNA"/>
</dbReference>